<proteinExistence type="predicted"/>
<feature type="domain" description="CCHC-type" evidence="2">
    <location>
        <begin position="204"/>
        <end position="217"/>
    </location>
</feature>
<protein>
    <recommendedName>
        <fullName evidence="2">CCHC-type domain-containing protein</fullName>
    </recommendedName>
</protein>
<keyword evidence="1" id="KW-0479">Metal-binding</keyword>
<evidence type="ECO:0000313" key="3">
    <source>
        <dbReference type="EMBL" id="RTE79773.1"/>
    </source>
</evidence>
<evidence type="ECO:0000259" key="2">
    <source>
        <dbReference type="PROSITE" id="PS50158"/>
    </source>
</evidence>
<dbReference type="Pfam" id="PF00098">
    <property type="entry name" value="zf-CCHC"/>
    <property type="match status" value="1"/>
</dbReference>
<feature type="domain" description="CCHC-type" evidence="2">
    <location>
        <begin position="228"/>
        <end position="243"/>
    </location>
</feature>
<keyword evidence="4" id="KW-1185">Reference proteome</keyword>
<sequence>MTESKDNGSEHHGSGGDDLSWTKPIYGFLKVNGVPISTPTGAAMKSLARPGKESLDIAWQFSQTSTTSPTTHLTLSARGFEEMGDEYIGRVSIRSIDMTGLETREEKDAKSALQCFFIHLTIKCLRGQISFRHGALHKLHCMGRDGQQLHKRLKFLRETVGAKTDADIQIDLYFPPEVAGAVADVSSRIRPSAPHPSQKGVLVCFVCKEVGHRASECAKKKAARKGHCHDCGMDGHKRKNCPNKDKP</sequence>
<evidence type="ECO:0000256" key="1">
    <source>
        <dbReference type="PROSITE-ProRule" id="PRU00047"/>
    </source>
</evidence>
<dbReference type="GO" id="GO:0003676">
    <property type="term" value="F:nucleic acid binding"/>
    <property type="evidence" value="ECO:0007669"/>
    <property type="project" value="InterPro"/>
</dbReference>
<dbReference type="EMBL" id="MIKF01000068">
    <property type="protein sequence ID" value="RTE79773.1"/>
    <property type="molecule type" value="Genomic_DNA"/>
</dbReference>
<dbReference type="Gene3D" id="4.10.60.10">
    <property type="entry name" value="Zinc finger, CCHC-type"/>
    <property type="match status" value="1"/>
</dbReference>
<dbReference type="InterPro" id="IPR001878">
    <property type="entry name" value="Znf_CCHC"/>
</dbReference>
<organism evidence="3 4">
    <name type="scientific">Fusarium euwallaceae</name>
    <dbReference type="NCBI Taxonomy" id="1147111"/>
    <lineage>
        <taxon>Eukaryota</taxon>
        <taxon>Fungi</taxon>
        <taxon>Dikarya</taxon>
        <taxon>Ascomycota</taxon>
        <taxon>Pezizomycotina</taxon>
        <taxon>Sordariomycetes</taxon>
        <taxon>Hypocreomycetidae</taxon>
        <taxon>Hypocreales</taxon>
        <taxon>Nectriaceae</taxon>
        <taxon>Fusarium</taxon>
        <taxon>Fusarium solani species complex</taxon>
    </lineage>
</organism>
<reference evidence="3 4" key="1">
    <citation type="submission" date="2017-06" db="EMBL/GenBank/DDBJ databases">
        <title>Comparative genomic analysis of Ambrosia Fusariam Clade fungi.</title>
        <authorList>
            <person name="Stajich J.E."/>
            <person name="Carrillo J."/>
            <person name="Kijimoto T."/>
            <person name="Eskalen A."/>
            <person name="O'Donnell K."/>
            <person name="Kasson M."/>
        </authorList>
    </citation>
    <scope>NUCLEOTIDE SEQUENCE [LARGE SCALE GENOMIC DNA]</scope>
    <source>
        <strain evidence="3 4">UCR1854</strain>
    </source>
</reference>
<evidence type="ECO:0000313" key="4">
    <source>
        <dbReference type="Proteomes" id="UP000287124"/>
    </source>
</evidence>
<dbReference type="SMART" id="SM00343">
    <property type="entry name" value="ZnF_C2HC"/>
    <property type="match status" value="2"/>
</dbReference>
<keyword evidence="1" id="KW-0862">Zinc</keyword>
<dbReference type="AlphaFoldDB" id="A0A430LVL6"/>
<dbReference type="SUPFAM" id="SSF57756">
    <property type="entry name" value="Retrovirus zinc finger-like domains"/>
    <property type="match status" value="1"/>
</dbReference>
<dbReference type="Proteomes" id="UP000287124">
    <property type="component" value="Unassembled WGS sequence"/>
</dbReference>
<keyword evidence="1" id="KW-0863">Zinc-finger</keyword>
<dbReference type="InterPro" id="IPR036875">
    <property type="entry name" value="Znf_CCHC_sf"/>
</dbReference>
<dbReference type="GO" id="GO:0008270">
    <property type="term" value="F:zinc ion binding"/>
    <property type="evidence" value="ECO:0007669"/>
    <property type="project" value="UniProtKB-KW"/>
</dbReference>
<comment type="caution">
    <text evidence="3">The sequence shown here is derived from an EMBL/GenBank/DDBJ whole genome shotgun (WGS) entry which is preliminary data.</text>
</comment>
<gene>
    <name evidence="3" type="ORF">BHE90_005714</name>
</gene>
<name>A0A430LVL6_9HYPO</name>
<dbReference type="PROSITE" id="PS50158">
    <property type="entry name" value="ZF_CCHC"/>
    <property type="match status" value="2"/>
</dbReference>
<accession>A0A430LVL6</accession>